<dbReference type="PANTHER" id="PTHR12210">
    <property type="entry name" value="DULLARD PROTEIN PHOSPHATASE"/>
    <property type="match status" value="1"/>
</dbReference>
<evidence type="ECO:0000313" key="3">
    <source>
        <dbReference type="EMBL" id="WOL18656.1"/>
    </source>
</evidence>
<feature type="transmembrane region" description="Helical" evidence="1">
    <location>
        <begin position="39"/>
        <end position="60"/>
    </location>
</feature>
<accession>A0AAQ3L5M7</accession>
<dbReference type="InterPro" id="IPR036412">
    <property type="entry name" value="HAD-like_sf"/>
</dbReference>
<evidence type="ECO:0000256" key="1">
    <source>
        <dbReference type="SAM" id="Phobius"/>
    </source>
</evidence>
<evidence type="ECO:0000313" key="4">
    <source>
        <dbReference type="Proteomes" id="UP001327560"/>
    </source>
</evidence>
<name>A0AAQ3L5M7_9LILI</name>
<dbReference type="EMBL" id="CP136898">
    <property type="protein sequence ID" value="WOL18656.1"/>
    <property type="molecule type" value="Genomic_DNA"/>
</dbReference>
<dbReference type="AlphaFoldDB" id="A0AAQ3L5M7"/>
<dbReference type="CDD" id="cd07521">
    <property type="entry name" value="HAD_FCP1-like"/>
    <property type="match status" value="1"/>
</dbReference>
<dbReference type="SMART" id="SM00577">
    <property type="entry name" value="CPDc"/>
    <property type="match status" value="1"/>
</dbReference>
<protein>
    <submittedName>
        <fullName evidence="3">Carboxy-terminal domain RNA polymerase II polypeptide A small phosphatase 1</fullName>
    </submittedName>
</protein>
<evidence type="ECO:0000259" key="2">
    <source>
        <dbReference type="PROSITE" id="PS50969"/>
    </source>
</evidence>
<keyword evidence="1" id="KW-1133">Transmembrane helix</keyword>
<dbReference type="InterPro" id="IPR011948">
    <property type="entry name" value="Dullard_phosphatase"/>
</dbReference>
<dbReference type="GO" id="GO:0016791">
    <property type="term" value="F:phosphatase activity"/>
    <property type="evidence" value="ECO:0007669"/>
    <property type="project" value="InterPro"/>
</dbReference>
<organism evidence="3 4">
    <name type="scientific">Canna indica</name>
    <name type="common">Indian-shot</name>
    <dbReference type="NCBI Taxonomy" id="4628"/>
    <lineage>
        <taxon>Eukaryota</taxon>
        <taxon>Viridiplantae</taxon>
        <taxon>Streptophyta</taxon>
        <taxon>Embryophyta</taxon>
        <taxon>Tracheophyta</taxon>
        <taxon>Spermatophyta</taxon>
        <taxon>Magnoliopsida</taxon>
        <taxon>Liliopsida</taxon>
        <taxon>Zingiberales</taxon>
        <taxon>Cannaceae</taxon>
        <taxon>Canna</taxon>
    </lineage>
</organism>
<proteinExistence type="predicted"/>
<dbReference type="InterPro" id="IPR050365">
    <property type="entry name" value="TIM50"/>
</dbReference>
<dbReference type="InterPro" id="IPR004274">
    <property type="entry name" value="FCP1_dom"/>
</dbReference>
<dbReference type="PROSITE" id="PS50969">
    <property type="entry name" value="FCP1"/>
    <property type="match status" value="1"/>
</dbReference>
<reference evidence="3 4" key="1">
    <citation type="submission" date="2023-10" db="EMBL/GenBank/DDBJ databases">
        <title>Chromosome-scale genome assembly provides insights into flower coloration mechanisms of Canna indica.</title>
        <authorList>
            <person name="Li C."/>
        </authorList>
    </citation>
    <scope>NUCLEOTIDE SEQUENCE [LARGE SCALE GENOMIC DNA]</scope>
    <source>
        <tissue evidence="3">Flower</tissue>
    </source>
</reference>
<gene>
    <name evidence="3" type="ORF">Cni_G27453</name>
</gene>
<dbReference type="InterPro" id="IPR023214">
    <property type="entry name" value="HAD_sf"/>
</dbReference>
<dbReference type="Pfam" id="PF03031">
    <property type="entry name" value="NIF"/>
    <property type="match status" value="1"/>
</dbReference>
<dbReference type="NCBIfam" id="TIGR02251">
    <property type="entry name" value="HIF-SF_euk"/>
    <property type="match status" value="1"/>
</dbReference>
<keyword evidence="1" id="KW-0472">Membrane</keyword>
<keyword evidence="4" id="KW-1185">Reference proteome</keyword>
<dbReference type="Proteomes" id="UP001327560">
    <property type="component" value="Chromosome 9"/>
</dbReference>
<sequence>MTAQHLDDRILRRFSVCGSSPPIRPSLRYSSRRLEMPEAMAVLVAKLHAAYSAVIGWLVFSFRSLFRVLHLGTISWYGVPFFRDRRSLLPVYSATSLRALEDPLDKLTVVLDLDETLVSARLAPSLPATLRDQAIEAGVKCFDMEFLVMDEEVEENQKKVHLTILERPGLQEFLYQISEFAYIVLYTAAHEDYARPVVDRIDADNRFIHRLYRPATINTKYSNYVKDLSLISEDLSRIVIVDNNPFSFLLQPRNGIPCVPFNAEEYFDKQLMEVILPLLKRLSLAKDVRPLLYKRFRMPEWFEKHGIPSSWMHEMCGEELTDLQSR</sequence>
<keyword evidence="1" id="KW-0812">Transmembrane</keyword>
<dbReference type="SUPFAM" id="SSF56784">
    <property type="entry name" value="HAD-like"/>
    <property type="match status" value="1"/>
</dbReference>
<dbReference type="Gene3D" id="3.40.50.1000">
    <property type="entry name" value="HAD superfamily/HAD-like"/>
    <property type="match status" value="1"/>
</dbReference>
<feature type="domain" description="FCP1 homology" evidence="2">
    <location>
        <begin position="102"/>
        <end position="282"/>
    </location>
</feature>